<organism evidence="3 4">
    <name type="scientific">Hufsiella arboris</name>
    <dbReference type="NCBI Taxonomy" id="2695275"/>
    <lineage>
        <taxon>Bacteria</taxon>
        <taxon>Pseudomonadati</taxon>
        <taxon>Bacteroidota</taxon>
        <taxon>Sphingobacteriia</taxon>
        <taxon>Sphingobacteriales</taxon>
        <taxon>Sphingobacteriaceae</taxon>
        <taxon>Hufsiella</taxon>
    </lineage>
</organism>
<keyword evidence="4" id="KW-1185">Reference proteome</keyword>
<dbReference type="InterPro" id="IPR050407">
    <property type="entry name" value="Geranylgeranyl_reductase"/>
</dbReference>
<name>A0A7K1Y633_9SPHI</name>
<dbReference type="GO" id="GO:0016020">
    <property type="term" value="C:membrane"/>
    <property type="evidence" value="ECO:0007669"/>
    <property type="project" value="InterPro"/>
</dbReference>
<evidence type="ECO:0000259" key="1">
    <source>
        <dbReference type="Pfam" id="PF01494"/>
    </source>
</evidence>
<proteinExistence type="predicted"/>
<dbReference type="PRINTS" id="PR00420">
    <property type="entry name" value="RNGMNOXGNASE"/>
</dbReference>
<dbReference type="EMBL" id="WVHT01000001">
    <property type="protein sequence ID" value="MXV49569.1"/>
    <property type="molecule type" value="Genomic_DNA"/>
</dbReference>
<dbReference type="AlphaFoldDB" id="A0A7K1Y633"/>
<feature type="domain" description="Squalene epoxidase" evidence="2">
    <location>
        <begin position="266"/>
        <end position="311"/>
    </location>
</feature>
<sequence>MGKKIAVVGGGLAGLTSAILLRRQGFQVLVIEKNQYPFHRVCGEYISNEVLPLLNDIGIVFSDNQPANITKLEVSSPSGKLFTTNLDLGGFGISRYQFDYLFYKKALAEGVKFELGKRVVDIKFDQGNFSILLANDQLISADLVIASYGKRSNLDQKLRPNVFYQRSPYVGIKYHIRTDHPDNVIQLSNFEGGYCGLSKIEGDKYCLCYLSENRLLKKHGSIDALEHEVLQQNPILKHHFLNSDFLFEKPEVINEISFDKKPAVQDHLLFCGDSAGMITPLCGNGMAIALRSAILLTKIISGCPDFEKPNQRRNLENAWTQAWRNNFSARLATGRFLQKLFGSRSISNGVISFVNGVPSVGRLLVKKTHGKPFNL</sequence>
<protein>
    <submittedName>
        <fullName evidence="3">NAD(P)-binding protein</fullName>
    </submittedName>
</protein>
<dbReference type="SUPFAM" id="SSF51905">
    <property type="entry name" value="FAD/NAD(P)-binding domain"/>
    <property type="match status" value="1"/>
</dbReference>
<evidence type="ECO:0000259" key="2">
    <source>
        <dbReference type="Pfam" id="PF08491"/>
    </source>
</evidence>
<dbReference type="GO" id="GO:0071949">
    <property type="term" value="F:FAD binding"/>
    <property type="evidence" value="ECO:0007669"/>
    <property type="project" value="InterPro"/>
</dbReference>
<gene>
    <name evidence="3" type="ORF">GS399_01180</name>
</gene>
<dbReference type="RefSeq" id="WP_160842698.1">
    <property type="nucleotide sequence ID" value="NZ_WVHT01000001.1"/>
</dbReference>
<dbReference type="GO" id="GO:0004506">
    <property type="term" value="F:squalene monooxygenase activity"/>
    <property type="evidence" value="ECO:0007669"/>
    <property type="project" value="InterPro"/>
</dbReference>
<dbReference type="PANTHER" id="PTHR42685">
    <property type="entry name" value="GERANYLGERANYL DIPHOSPHATE REDUCTASE"/>
    <property type="match status" value="1"/>
</dbReference>
<comment type="caution">
    <text evidence="3">The sequence shown here is derived from an EMBL/GenBank/DDBJ whole genome shotgun (WGS) entry which is preliminary data.</text>
</comment>
<reference evidence="3 4" key="1">
    <citation type="submission" date="2019-11" db="EMBL/GenBank/DDBJ databases">
        <title>Pedobacter sp. HMF7647 Genome sequencing and assembly.</title>
        <authorList>
            <person name="Kang H."/>
            <person name="Kim H."/>
            <person name="Joh K."/>
        </authorList>
    </citation>
    <scope>NUCLEOTIDE SEQUENCE [LARGE SCALE GENOMIC DNA]</scope>
    <source>
        <strain evidence="3 4">HMF7647</strain>
    </source>
</reference>
<dbReference type="Pfam" id="PF08491">
    <property type="entry name" value="SE"/>
    <property type="match status" value="1"/>
</dbReference>
<dbReference type="InterPro" id="IPR036188">
    <property type="entry name" value="FAD/NAD-bd_sf"/>
</dbReference>
<accession>A0A7K1Y633</accession>
<dbReference type="InterPro" id="IPR002938">
    <property type="entry name" value="FAD-bd"/>
</dbReference>
<evidence type="ECO:0000313" key="3">
    <source>
        <dbReference type="EMBL" id="MXV49569.1"/>
    </source>
</evidence>
<evidence type="ECO:0000313" key="4">
    <source>
        <dbReference type="Proteomes" id="UP000466586"/>
    </source>
</evidence>
<dbReference type="Pfam" id="PF01494">
    <property type="entry name" value="FAD_binding_3"/>
    <property type="match status" value="1"/>
</dbReference>
<dbReference type="Gene3D" id="3.50.50.60">
    <property type="entry name" value="FAD/NAD(P)-binding domain"/>
    <property type="match status" value="1"/>
</dbReference>
<dbReference type="Proteomes" id="UP000466586">
    <property type="component" value="Unassembled WGS sequence"/>
</dbReference>
<dbReference type="InterPro" id="IPR013698">
    <property type="entry name" value="Squalene_epoxidase"/>
</dbReference>
<dbReference type="PANTHER" id="PTHR42685:SF22">
    <property type="entry name" value="CONDITIONED MEDIUM FACTOR RECEPTOR 1"/>
    <property type="match status" value="1"/>
</dbReference>
<feature type="domain" description="FAD-binding" evidence="1">
    <location>
        <begin position="5"/>
        <end position="157"/>
    </location>
</feature>